<evidence type="ECO:0000313" key="4">
    <source>
        <dbReference type="EMBL" id="CAD7283848.1"/>
    </source>
</evidence>
<feature type="compositionally biased region" description="Basic and acidic residues" evidence="2">
    <location>
        <begin position="445"/>
        <end position="456"/>
    </location>
</feature>
<comment type="similarity">
    <text evidence="1">Belongs to the short-chain dehydrogenases/reductases (SDR) family.</text>
</comment>
<keyword evidence="3" id="KW-0472">Membrane</keyword>
<evidence type="ECO:0000256" key="2">
    <source>
        <dbReference type="SAM" id="MobiDB-lite"/>
    </source>
</evidence>
<dbReference type="Pfam" id="PF00106">
    <property type="entry name" value="adh_short"/>
    <property type="match status" value="1"/>
</dbReference>
<evidence type="ECO:0000313" key="5">
    <source>
        <dbReference type="Proteomes" id="UP000678499"/>
    </source>
</evidence>
<accession>A0A7R9BY94</accession>
<name>A0A7R9BY94_9CRUS</name>
<proteinExistence type="inferred from homology"/>
<dbReference type="PRINTS" id="PR00081">
    <property type="entry name" value="GDHRDH"/>
</dbReference>
<dbReference type="Proteomes" id="UP000678499">
    <property type="component" value="Unassembled WGS sequence"/>
</dbReference>
<keyword evidence="3" id="KW-0812">Transmembrane</keyword>
<dbReference type="OrthoDB" id="5296at2759"/>
<reference evidence="4" key="1">
    <citation type="submission" date="2020-11" db="EMBL/GenBank/DDBJ databases">
        <authorList>
            <person name="Tran Van P."/>
        </authorList>
    </citation>
    <scope>NUCLEOTIDE SEQUENCE</scope>
</reference>
<dbReference type="SUPFAM" id="SSF51735">
    <property type="entry name" value="NAD(P)-binding Rossmann-fold domains"/>
    <property type="match status" value="1"/>
</dbReference>
<dbReference type="GO" id="GO:0016491">
    <property type="term" value="F:oxidoreductase activity"/>
    <property type="evidence" value="ECO:0007669"/>
    <property type="project" value="TreeGrafter"/>
</dbReference>
<keyword evidence="3" id="KW-1133">Transmembrane helix</keyword>
<dbReference type="EMBL" id="OA888321">
    <property type="protein sequence ID" value="CAD7283848.1"/>
    <property type="molecule type" value="Genomic_DNA"/>
</dbReference>
<sequence>MEPEEREKPVLEELARCNSIRFTSIYVVAFFLLLWLSNSTVVLSASLLVFSFFVAEAVSNAIENALPRRIVDDPESKAVFITGCDTGFGNALARRLDTLGFTVYAGCLHPKENEALQLSESTSARCETIYVDVTKQSTLDDARKHIEDTLGNKTLWAIVNNAGIGAFTEIEWCPVEIYQKILDVNALGPIRATKTFLPLLRKSEGRIIMVASLAGRYTFPGSSAYSMSKCAVVSFADGLRREMVKWGITIHTVEPTAYRYIEFLQTHTKYEIYRLFKWVSSDRTPLSAEKNMKKNLQNIWDKLPEDIKESYGSAYYQDFLLKLKQFSDNARPKEKIAEVIDDLVDAVAGAAPLGRYVPNIITQLRARLICALPTGAQDALLCKIAAPSTPPAAAPPKRESSLSKSLKGLKERSLYRQLSMPMFSSVPKKSDPKTEAPTTGTPLLRMKEEESQHFKF</sequence>
<dbReference type="GO" id="GO:0008202">
    <property type="term" value="P:steroid metabolic process"/>
    <property type="evidence" value="ECO:0007669"/>
    <property type="project" value="TreeGrafter"/>
</dbReference>
<protein>
    <submittedName>
        <fullName evidence="4">Uncharacterized protein</fullName>
    </submittedName>
</protein>
<dbReference type="PANTHER" id="PTHR43313">
    <property type="entry name" value="SHORT-CHAIN DEHYDROGENASE/REDUCTASE FAMILY 9C"/>
    <property type="match status" value="1"/>
</dbReference>
<keyword evidence="5" id="KW-1185">Reference proteome</keyword>
<feature type="region of interest" description="Disordered" evidence="2">
    <location>
        <begin position="388"/>
        <end position="456"/>
    </location>
</feature>
<dbReference type="InterPro" id="IPR002347">
    <property type="entry name" value="SDR_fam"/>
</dbReference>
<organism evidence="4">
    <name type="scientific">Notodromas monacha</name>
    <dbReference type="NCBI Taxonomy" id="399045"/>
    <lineage>
        <taxon>Eukaryota</taxon>
        <taxon>Metazoa</taxon>
        <taxon>Ecdysozoa</taxon>
        <taxon>Arthropoda</taxon>
        <taxon>Crustacea</taxon>
        <taxon>Oligostraca</taxon>
        <taxon>Ostracoda</taxon>
        <taxon>Podocopa</taxon>
        <taxon>Podocopida</taxon>
        <taxon>Cypridocopina</taxon>
        <taxon>Cypridoidea</taxon>
        <taxon>Cyprididae</taxon>
        <taxon>Notodromas</taxon>
    </lineage>
</organism>
<dbReference type="InterPro" id="IPR036291">
    <property type="entry name" value="NAD(P)-bd_dom_sf"/>
</dbReference>
<evidence type="ECO:0000256" key="3">
    <source>
        <dbReference type="SAM" id="Phobius"/>
    </source>
</evidence>
<gene>
    <name evidence="4" type="ORF">NMOB1V02_LOCUS11458</name>
</gene>
<dbReference type="Gene3D" id="3.40.50.720">
    <property type="entry name" value="NAD(P)-binding Rossmann-like Domain"/>
    <property type="match status" value="1"/>
</dbReference>
<dbReference type="PANTHER" id="PTHR43313:SF36">
    <property type="entry name" value="D-BETA-HYDROXYBUTYRATE DEHYDROGENASE, MITOCHONDRIAL"/>
    <property type="match status" value="1"/>
</dbReference>
<dbReference type="AlphaFoldDB" id="A0A7R9BY94"/>
<dbReference type="PRINTS" id="PR00080">
    <property type="entry name" value="SDRFAMILY"/>
</dbReference>
<dbReference type="EMBL" id="CAJPEX010006284">
    <property type="protein sequence ID" value="CAG0924000.1"/>
    <property type="molecule type" value="Genomic_DNA"/>
</dbReference>
<feature type="transmembrane region" description="Helical" evidence="3">
    <location>
        <begin position="20"/>
        <end position="36"/>
    </location>
</feature>
<evidence type="ECO:0000256" key="1">
    <source>
        <dbReference type="RuleBase" id="RU000363"/>
    </source>
</evidence>